<evidence type="ECO:0000256" key="9">
    <source>
        <dbReference type="SAM" id="MobiDB-lite"/>
    </source>
</evidence>
<keyword evidence="4" id="KW-0677">Repeat</keyword>
<dbReference type="PROSITE" id="PS50893">
    <property type="entry name" value="ABC_TRANSPORTER_2"/>
    <property type="match status" value="2"/>
</dbReference>
<dbReference type="PANTHER" id="PTHR43790">
    <property type="entry name" value="CARBOHYDRATE TRANSPORT ATP-BINDING PROTEIN MG119-RELATED"/>
    <property type="match status" value="1"/>
</dbReference>
<evidence type="ECO:0000259" key="10">
    <source>
        <dbReference type="PROSITE" id="PS50893"/>
    </source>
</evidence>
<feature type="region of interest" description="Disordered" evidence="9">
    <location>
        <begin position="516"/>
        <end position="536"/>
    </location>
</feature>
<keyword evidence="6 11" id="KW-0067">ATP-binding</keyword>
<dbReference type="InterPro" id="IPR050107">
    <property type="entry name" value="ABC_carbohydrate_import_ATPase"/>
</dbReference>
<dbReference type="InterPro" id="IPR017871">
    <property type="entry name" value="ABC_transporter-like_CS"/>
</dbReference>
<keyword evidence="5" id="KW-0547">Nucleotide-binding</keyword>
<dbReference type="Pfam" id="PF00005">
    <property type="entry name" value="ABC_tran"/>
    <property type="match status" value="2"/>
</dbReference>
<keyword evidence="3" id="KW-0762">Sugar transport</keyword>
<evidence type="ECO:0000313" key="11">
    <source>
        <dbReference type="EMBL" id="MFD2754995.1"/>
    </source>
</evidence>
<proteinExistence type="predicted"/>
<evidence type="ECO:0000256" key="2">
    <source>
        <dbReference type="ARBA" id="ARBA00022475"/>
    </source>
</evidence>
<sequence length="536" mass="57722">MNDLRPGRGAVAMTLEGMGKDYGPSTVLDGVTLELRAGECLALTGENGAGKSTLAKMLCGLVEPTRGRMALDGQPFAPRSRTQAEALGVRMVLQELGLVPTLTVAENLLLDRLPQRLGWVDRGALAAQARMQLAKVGLEHIDPMAPVGQLGIGLQQMVEIARNLRDGNRVLVLDEPTAMLTSREIEHLFAQIDLMKARGVALVYVSHRLEELQRVAERVAVLRDGHLVDVLPMQGLSEPALVERMVGHAVESLDARPRRTAGPVLLRARGLRRGKRVQGVDVELRAGEVLGVAGLVGAGRTELLRLLYGADRAEAGSIELTGEGMAQGARTAARKAVPNWRSPMQAMRAGIALVTEDRKAQGLLLPQSIRVNTSLSGMQAVARGGWLRPAAESGLAQRMVKRLRIRARDTEQPVGTLSGGNQQKVIFARWLHRDCPVVLLDEPTRGVDVGARADLYAELDAMAARGKALMVVSSDLRELMELCDRISVMHEGRIVATFERGQWTAQALLEAAFGEAAPGEQGPGNATSKQAKRAQP</sequence>
<name>A0ABW5UNJ2_9BURK</name>
<evidence type="ECO:0000256" key="3">
    <source>
        <dbReference type="ARBA" id="ARBA00022597"/>
    </source>
</evidence>
<dbReference type="EMBL" id="JBHUMV010000005">
    <property type="protein sequence ID" value="MFD2754995.1"/>
    <property type="molecule type" value="Genomic_DNA"/>
</dbReference>
<dbReference type="Proteomes" id="UP001597463">
    <property type="component" value="Unassembled WGS sequence"/>
</dbReference>
<keyword evidence="8" id="KW-0472">Membrane</keyword>
<reference evidence="12" key="1">
    <citation type="journal article" date="2019" name="Int. J. Syst. Evol. Microbiol.">
        <title>The Global Catalogue of Microorganisms (GCM) 10K type strain sequencing project: providing services to taxonomists for standard genome sequencing and annotation.</title>
        <authorList>
            <consortium name="The Broad Institute Genomics Platform"/>
            <consortium name="The Broad Institute Genome Sequencing Center for Infectious Disease"/>
            <person name="Wu L."/>
            <person name="Ma J."/>
        </authorList>
    </citation>
    <scope>NUCLEOTIDE SEQUENCE [LARGE SCALE GENOMIC DNA]</scope>
    <source>
        <strain evidence="12">TISTR 1906</strain>
    </source>
</reference>
<dbReference type="RefSeq" id="WP_157081900.1">
    <property type="nucleotide sequence ID" value="NZ_BCNT01000005.1"/>
</dbReference>
<dbReference type="PANTHER" id="PTHR43790:SF3">
    <property type="entry name" value="D-ALLOSE IMPORT ATP-BINDING PROTEIN ALSA-RELATED"/>
    <property type="match status" value="1"/>
</dbReference>
<accession>A0ABW5UNJ2</accession>
<dbReference type="PROSITE" id="PS00211">
    <property type="entry name" value="ABC_TRANSPORTER_1"/>
    <property type="match status" value="1"/>
</dbReference>
<comment type="caution">
    <text evidence="11">The sequence shown here is derived from an EMBL/GenBank/DDBJ whole genome shotgun (WGS) entry which is preliminary data.</text>
</comment>
<evidence type="ECO:0000256" key="6">
    <source>
        <dbReference type="ARBA" id="ARBA00022840"/>
    </source>
</evidence>
<dbReference type="SMART" id="SM00382">
    <property type="entry name" value="AAA"/>
    <property type="match status" value="2"/>
</dbReference>
<evidence type="ECO:0000256" key="1">
    <source>
        <dbReference type="ARBA" id="ARBA00022448"/>
    </source>
</evidence>
<dbReference type="Gene3D" id="3.40.50.300">
    <property type="entry name" value="P-loop containing nucleotide triphosphate hydrolases"/>
    <property type="match status" value="2"/>
</dbReference>
<evidence type="ECO:0000256" key="4">
    <source>
        <dbReference type="ARBA" id="ARBA00022737"/>
    </source>
</evidence>
<dbReference type="CDD" id="cd03216">
    <property type="entry name" value="ABC_Carb_Monos_I"/>
    <property type="match status" value="1"/>
</dbReference>
<evidence type="ECO:0000313" key="12">
    <source>
        <dbReference type="Proteomes" id="UP001597463"/>
    </source>
</evidence>
<keyword evidence="12" id="KW-1185">Reference proteome</keyword>
<keyword evidence="1" id="KW-0813">Transport</keyword>
<organism evidence="11 12">
    <name type="scientific">Comamonas terrae</name>
    <dbReference type="NCBI Taxonomy" id="673548"/>
    <lineage>
        <taxon>Bacteria</taxon>
        <taxon>Pseudomonadati</taxon>
        <taxon>Pseudomonadota</taxon>
        <taxon>Betaproteobacteria</taxon>
        <taxon>Burkholderiales</taxon>
        <taxon>Comamonadaceae</taxon>
        <taxon>Comamonas</taxon>
    </lineage>
</organism>
<keyword evidence="7" id="KW-1278">Translocase</keyword>
<dbReference type="GO" id="GO:0005524">
    <property type="term" value="F:ATP binding"/>
    <property type="evidence" value="ECO:0007669"/>
    <property type="project" value="UniProtKB-KW"/>
</dbReference>
<protein>
    <submittedName>
        <fullName evidence="11">Sugar ABC transporter ATP-binding protein</fullName>
    </submittedName>
</protein>
<gene>
    <name evidence="11" type="ORF">ACFSW6_12920</name>
</gene>
<feature type="domain" description="ABC transporter" evidence="10">
    <location>
        <begin position="13"/>
        <end position="249"/>
    </location>
</feature>
<dbReference type="InterPro" id="IPR027417">
    <property type="entry name" value="P-loop_NTPase"/>
</dbReference>
<evidence type="ECO:0000256" key="7">
    <source>
        <dbReference type="ARBA" id="ARBA00022967"/>
    </source>
</evidence>
<keyword evidence="2" id="KW-1003">Cell membrane</keyword>
<evidence type="ECO:0000256" key="8">
    <source>
        <dbReference type="ARBA" id="ARBA00023136"/>
    </source>
</evidence>
<dbReference type="InterPro" id="IPR003593">
    <property type="entry name" value="AAA+_ATPase"/>
</dbReference>
<dbReference type="InterPro" id="IPR003439">
    <property type="entry name" value="ABC_transporter-like_ATP-bd"/>
</dbReference>
<evidence type="ECO:0000256" key="5">
    <source>
        <dbReference type="ARBA" id="ARBA00022741"/>
    </source>
</evidence>
<dbReference type="CDD" id="cd03215">
    <property type="entry name" value="ABC_Carb_Monos_II"/>
    <property type="match status" value="1"/>
</dbReference>
<feature type="domain" description="ABC transporter" evidence="10">
    <location>
        <begin position="250"/>
        <end position="516"/>
    </location>
</feature>
<dbReference type="SUPFAM" id="SSF52540">
    <property type="entry name" value="P-loop containing nucleoside triphosphate hydrolases"/>
    <property type="match status" value="2"/>
</dbReference>